<organism evidence="2 3">
    <name type="scientific">Mytilus edulis</name>
    <name type="common">Blue mussel</name>
    <dbReference type="NCBI Taxonomy" id="6550"/>
    <lineage>
        <taxon>Eukaryota</taxon>
        <taxon>Metazoa</taxon>
        <taxon>Spiralia</taxon>
        <taxon>Lophotrochozoa</taxon>
        <taxon>Mollusca</taxon>
        <taxon>Bivalvia</taxon>
        <taxon>Autobranchia</taxon>
        <taxon>Pteriomorphia</taxon>
        <taxon>Mytilida</taxon>
        <taxon>Mytiloidea</taxon>
        <taxon>Mytilidae</taxon>
        <taxon>Mytilinae</taxon>
        <taxon>Mytilus</taxon>
    </lineage>
</organism>
<evidence type="ECO:0000256" key="1">
    <source>
        <dbReference type="SAM" id="MobiDB-lite"/>
    </source>
</evidence>
<feature type="region of interest" description="Disordered" evidence="1">
    <location>
        <begin position="333"/>
        <end position="352"/>
    </location>
</feature>
<sequence>MKTILTTTSRTVLHHVSCDQKLIAVDTQIEAVISAEQAIVDTQVEAVISADQAIVDLNQLVRSDWYDINVGECSKDRMIFESAIFIDKRQSNGVIIIFRIRQYSSGKIEYDLTWNIIQTTQNVSSTHAVISTCRGIRRIQYGTNAPVEIGSVFHFLQLLEPTNEANDPPNSYHTGQIAVPTLLQLDILKSHKNAINLVAQPKQNQTRPVHLEECNSNSTHCTFIPSSIMHMRGQNEIGTTKGALSERYSYEQKTLKAYTMLKCSRKYNKERRTDHINFKISTANQNDSKQLTDILPFVIQPVKINKRCRSQASSQDFTNESSTYKTFQKFNHQTTDTHTTRKNHKRNKAGKLKTSKDQFADCSMSRVAGHCY</sequence>
<evidence type="ECO:0000313" key="2">
    <source>
        <dbReference type="EMBL" id="CAG2217909.1"/>
    </source>
</evidence>
<name>A0A8S3SID4_MYTED</name>
<protein>
    <submittedName>
        <fullName evidence="2">Uncharacterized protein</fullName>
    </submittedName>
</protein>
<keyword evidence="3" id="KW-1185">Reference proteome</keyword>
<dbReference type="AlphaFoldDB" id="A0A8S3SID4"/>
<dbReference type="Proteomes" id="UP000683360">
    <property type="component" value="Unassembled WGS sequence"/>
</dbReference>
<reference evidence="2" key="1">
    <citation type="submission" date="2021-03" db="EMBL/GenBank/DDBJ databases">
        <authorList>
            <person name="Bekaert M."/>
        </authorList>
    </citation>
    <scope>NUCLEOTIDE SEQUENCE</scope>
</reference>
<comment type="caution">
    <text evidence="2">The sequence shown here is derived from an EMBL/GenBank/DDBJ whole genome shotgun (WGS) entry which is preliminary data.</text>
</comment>
<gene>
    <name evidence="2" type="ORF">MEDL_31571</name>
</gene>
<accession>A0A8S3SID4</accession>
<evidence type="ECO:0000313" key="3">
    <source>
        <dbReference type="Proteomes" id="UP000683360"/>
    </source>
</evidence>
<feature type="compositionally biased region" description="Basic residues" evidence="1">
    <location>
        <begin position="340"/>
        <end position="352"/>
    </location>
</feature>
<dbReference type="EMBL" id="CAJPWZ010001581">
    <property type="protein sequence ID" value="CAG2217909.1"/>
    <property type="molecule type" value="Genomic_DNA"/>
</dbReference>
<proteinExistence type="predicted"/>